<dbReference type="Proteomes" id="UP000789831">
    <property type="component" value="Unassembled WGS sequence"/>
</dbReference>
<evidence type="ECO:0000313" key="1">
    <source>
        <dbReference type="EMBL" id="CAG8529081.1"/>
    </source>
</evidence>
<organism evidence="1 2">
    <name type="scientific">Ambispora gerdemannii</name>
    <dbReference type="NCBI Taxonomy" id="144530"/>
    <lineage>
        <taxon>Eukaryota</taxon>
        <taxon>Fungi</taxon>
        <taxon>Fungi incertae sedis</taxon>
        <taxon>Mucoromycota</taxon>
        <taxon>Glomeromycotina</taxon>
        <taxon>Glomeromycetes</taxon>
        <taxon>Archaeosporales</taxon>
        <taxon>Ambisporaceae</taxon>
        <taxon>Ambispora</taxon>
    </lineage>
</organism>
<protein>
    <submittedName>
        <fullName evidence="1">5057_t:CDS:1</fullName>
    </submittedName>
</protein>
<reference evidence="1" key="1">
    <citation type="submission" date="2021-06" db="EMBL/GenBank/DDBJ databases">
        <authorList>
            <person name="Kallberg Y."/>
            <person name="Tangrot J."/>
            <person name="Rosling A."/>
        </authorList>
    </citation>
    <scope>NUCLEOTIDE SEQUENCE</scope>
    <source>
        <strain evidence="1">MT106</strain>
    </source>
</reference>
<dbReference type="EMBL" id="CAJVPL010000780">
    <property type="protein sequence ID" value="CAG8529081.1"/>
    <property type="molecule type" value="Genomic_DNA"/>
</dbReference>
<accession>A0A9N9FE44</accession>
<gene>
    <name evidence="1" type="ORF">AGERDE_LOCUS5621</name>
</gene>
<sequence>MNESSEYKFSYIVSLKSEVSSESSTEMYYTLISTCEYETVSLYSGKIFSTWKTCERLLNEYAKEQGFHIVKDRVYRAKMALFVDKHFYVITVILMIQLQVSTLKRKRHDVLFLLIPLVQRSRILRT</sequence>
<comment type="caution">
    <text evidence="1">The sequence shown here is derived from an EMBL/GenBank/DDBJ whole genome shotgun (WGS) entry which is preliminary data.</text>
</comment>
<evidence type="ECO:0000313" key="2">
    <source>
        <dbReference type="Proteomes" id="UP000789831"/>
    </source>
</evidence>
<name>A0A9N9FE44_9GLOM</name>
<proteinExistence type="predicted"/>
<keyword evidence="2" id="KW-1185">Reference proteome</keyword>
<dbReference type="AlphaFoldDB" id="A0A9N9FE44"/>
<dbReference type="OrthoDB" id="2446568at2759"/>